<sequence length="66" mass="7120">MTNDSLIIKCTGCGAKNRVLEARMDEGLKCGKCLPTLLLEKSGQVIDQVAGAMPKDAMEEQIARII</sequence>
<protein>
    <recommendedName>
        <fullName evidence="1">Thioredoxin 2 N-terminal domain-containing protein</fullName>
    </recommendedName>
</protein>
<evidence type="ECO:0000313" key="5">
    <source>
        <dbReference type="Proteomes" id="UP000293902"/>
    </source>
</evidence>
<dbReference type="EMBL" id="CP036313">
    <property type="protein sequence ID" value="QBH15288.1"/>
    <property type="molecule type" value="Genomic_DNA"/>
</dbReference>
<gene>
    <name evidence="3" type="ORF">DO021_18080</name>
    <name evidence="2" type="ORF">EYB58_21660</name>
</gene>
<keyword evidence="5" id="KW-1185">Reference proteome</keyword>
<reference evidence="2 5" key="2">
    <citation type="submission" date="2019-02" db="EMBL/GenBank/DDBJ databases">
        <title>Complete genome sequence of Desulfobacter hydrogenophilus AcRS1.</title>
        <authorList>
            <person name="Marietou A."/>
            <person name="Lund M.B."/>
            <person name="Marshall I.P.G."/>
            <person name="Schreiber L."/>
            <person name="Jorgensen B."/>
        </authorList>
    </citation>
    <scope>NUCLEOTIDE SEQUENCE [LARGE SCALE GENOMIC DNA]</scope>
    <source>
        <strain evidence="2 5">AcRS1</strain>
    </source>
</reference>
<dbReference type="Proteomes" id="UP000293902">
    <property type="component" value="Chromosome"/>
</dbReference>
<dbReference type="EMBL" id="QLNI01000042">
    <property type="protein sequence ID" value="RAM00631.1"/>
    <property type="molecule type" value="Genomic_DNA"/>
</dbReference>
<dbReference type="Gene3D" id="2.30.30.380">
    <property type="entry name" value="Zn-finger domain of Sec23/24"/>
    <property type="match status" value="1"/>
</dbReference>
<evidence type="ECO:0000313" key="4">
    <source>
        <dbReference type="Proteomes" id="UP000248798"/>
    </source>
</evidence>
<organism evidence="3 4">
    <name type="scientific">Desulfobacter hydrogenophilus</name>
    <dbReference type="NCBI Taxonomy" id="2291"/>
    <lineage>
        <taxon>Bacteria</taxon>
        <taxon>Pseudomonadati</taxon>
        <taxon>Thermodesulfobacteriota</taxon>
        <taxon>Desulfobacteria</taxon>
        <taxon>Desulfobacterales</taxon>
        <taxon>Desulfobacteraceae</taxon>
        <taxon>Desulfobacter</taxon>
    </lineage>
</organism>
<dbReference type="RefSeq" id="WP_111959275.1">
    <property type="nucleotide sequence ID" value="NZ_CP036313.1"/>
</dbReference>
<name>A0A328F7Q6_9BACT</name>
<reference evidence="3 4" key="1">
    <citation type="submission" date="2018-06" db="EMBL/GenBank/DDBJ databases">
        <title>Complete Genome Sequence of Desulfobacter hydrogenophilus (DSM3380).</title>
        <authorList>
            <person name="Marietou A."/>
            <person name="Schreiber L."/>
            <person name="Marshall I."/>
            <person name="Jorgensen B."/>
        </authorList>
    </citation>
    <scope>NUCLEOTIDE SEQUENCE [LARGE SCALE GENOMIC DNA]</scope>
    <source>
        <strain evidence="3 4">DSM 3380</strain>
    </source>
</reference>
<evidence type="ECO:0000259" key="1">
    <source>
        <dbReference type="Pfam" id="PF21352"/>
    </source>
</evidence>
<evidence type="ECO:0000313" key="3">
    <source>
        <dbReference type="EMBL" id="RAM00631.1"/>
    </source>
</evidence>
<dbReference type="Proteomes" id="UP000248798">
    <property type="component" value="Unassembled WGS sequence"/>
</dbReference>
<dbReference type="InterPro" id="IPR049299">
    <property type="entry name" value="Thio2_N"/>
</dbReference>
<evidence type="ECO:0000313" key="2">
    <source>
        <dbReference type="EMBL" id="QBH15288.1"/>
    </source>
</evidence>
<dbReference type="Pfam" id="PF21352">
    <property type="entry name" value="Zn_ribbon_Thio2"/>
    <property type="match status" value="1"/>
</dbReference>
<accession>A0A328F7Q6</accession>
<proteinExistence type="predicted"/>
<dbReference type="AlphaFoldDB" id="A0A328F7Q6"/>
<feature type="domain" description="Thioredoxin 2 N-terminal" evidence="1">
    <location>
        <begin position="10"/>
        <end position="33"/>
    </location>
</feature>